<dbReference type="AlphaFoldDB" id="A0AA39IIC9"/>
<feature type="transmembrane region" description="Helical" evidence="1">
    <location>
        <begin position="304"/>
        <end position="326"/>
    </location>
</feature>
<evidence type="ECO:0000256" key="1">
    <source>
        <dbReference type="SAM" id="Phobius"/>
    </source>
</evidence>
<protein>
    <submittedName>
        <fullName evidence="2">Uncharacterized protein</fullName>
    </submittedName>
</protein>
<keyword evidence="1" id="KW-0472">Membrane</keyword>
<accession>A0AA39IIC9</accession>
<keyword evidence="1" id="KW-0812">Transmembrane</keyword>
<proteinExistence type="predicted"/>
<feature type="transmembrane region" description="Helical" evidence="1">
    <location>
        <begin position="100"/>
        <end position="120"/>
    </location>
</feature>
<feature type="transmembrane region" description="Helical" evidence="1">
    <location>
        <begin position="183"/>
        <end position="200"/>
    </location>
</feature>
<keyword evidence="3" id="KW-1185">Reference proteome</keyword>
<feature type="transmembrane region" description="Helical" evidence="1">
    <location>
        <begin position="66"/>
        <end position="88"/>
    </location>
</feature>
<organism evidence="2 3">
    <name type="scientific">Steinernema hermaphroditum</name>
    <dbReference type="NCBI Taxonomy" id="289476"/>
    <lineage>
        <taxon>Eukaryota</taxon>
        <taxon>Metazoa</taxon>
        <taxon>Ecdysozoa</taxon>
        <taxon>Nematoda</taxon>
        <taxon>Chromadorea</taxon>
        <taxon>Rhabditida</taxon>
        <taxon>Tylenchina</taxon>
        <taxon>Panagrolaimomorpha</taxon>
        <taxon>Strongyloidoidea</taxon>
        <taxon>Steinernematidae</taxon>
        <taxon>Steinernema</taxon>
    </lineage>
</organism>
<dbReference type="EMBL" id="JAUCMV010000001">
    <property type="protein sequence ID" value="KAK0424868.1"/>
    <property type="molecule type" value="Genomic_DNA"/>
</dbReference>
<gene>
    <name evidence="2" type="ORF">QR680_008895</name>
</gene>
<evidence type="ECO:0000313" key="2">
    <source>
        <dbReference type="EMBL" id="KAK0424868.1"/>
    </source>
</evidence>
<name>A0AA39IIC9_9BILA</name>
<dbReference type="Proteomes" id="UP001175271">
    <property type="component" value="Unassembled WGS sequence"/>
</dbReference>
<evidence type="ECO:0000313" key="3">
    <source>
        <dbReference type="Proteomes" id="UP001175271"/>
    </source>
</evidence>
<reference evidence="2" key="1">
    <citation type="submission" date="2023-06" db="EMBL/GenBank/DDBJ databases">
        <title>Genomic analysis of the entomopathogenic nematode Steinernema hermaphroditum.</title>
        <authorList>
            <person name="Schwarz E.M."/>
            <person name="Heppert J.K."/>
            <person name="Baniya A."/>
            <person name="Schwartz H.T."/>
            <person name="Tan C.-H."/>
            <person name="Antoshechkin I."/>
            <person name="Sternberg P.W."/>
            <person name="Goodrich-Blair H."/>
            <person name="Dillman A.R."/>
        </authorList>
    </citation>
    <scope>NUCLEOTIDE SEQUENCE</scope>
    <source>
        <strain evidence="2">PS9179</strain>
        <tissue evidence="2">Whole animal</tissue>
    </source>
</reference>
<sequence length="348" mass="39207">MFLTLGSPISPPFAGASAYKQRESQCPKLLPVDGNSSGKSVPWESQSSDPMDYFTFLTVVYRKYQFFYEIGCGVYIGVVNGLSLIFHWHRSSKTPCFGMLTLILLTYIFYALMTISIAVLESLPPSLIFAIFARNNKPRFYLAFTPHLSQQIVSVAGAFVAADRVLFMTIPVKHTFLNLGRRLSVAAALVNFFTLAGFYGPIPFVPPDLMVNSVIRYVNYLTYFGVSATLTLETVLYVVFLVQFRRYKKLRRNVHAKQQAVQTNHIVLFQALSHTSLCTIPYVLQMLNSPEMGLTSPYINWIGYIERFFPAMFVTSIAFSSSFTLYKLWPRKKDLPAVTSVVAATSSK</sequence>
<feature type="transmembrane region" description="Helical" evidence="1">
    <location>
        <begin position="265"/>
        <end position="284"/>
    </location>
</feature>
<comment type="caution">
    <text evidence="2">The sequence shown here is derived from an EMBL/GenBank/DDBJ whole genome shotgun (WGS) entry which is preliminary data.</text>
</comment>
<feature type="transmembrane region" description="Helical" evidence="1">
    <location>
        <begin position="220"/>
        <end position="244"/>
    </location>
</feature>
<feature type="transmembrane region" description="Helical" evidence="1">
    <location>
        <begin position="140"/>
        <end position="162"/>
    </location>
</feature>
<keyword evidence="1" id="KW-1133">Transmembrane helix</keyword>